<dbReference type="RefSeq" id="WP_125096466.1">
    <property type="nucleotide sequence ID" value="NZ_RRUE01000002.1"/>
</dbReference>
<dbReference type="OrthoDB" id="9802227at2"/>
<dbReference type="SUPFAM" id="SSF53271">
    <property type="entry name" value="PRTase-like"/>
    <property type="match status" value="1"/>
</dbReference>
<keyword evidence="3" id="KW-0808">Transferase</keyword>
<dbReference type="Proteomes" id="UP000270261">
    <property type="component" value="Unassembled WGS sequence"/>
</dbReference>
<dbReference type="NCBIfam" id="NF003545">
    <property type="entry name" value="PRK05205.1-1"/>
    <property type="match status" value="1"/>
</dbReference>
<dbReference type="EMBL" id="RRUE01000002">
    <property type="protein sequence ID" value="RRN44271.1"/>
    <property type="molecule type" value="Genomic_DNA"/>
</dbReference>
<dbReference type="PANTHER" id="PTHR11608:SF0">
    <property type="entry name" value="BIFUNCTIONAL PROTEIN PYRR"/>
    <property type="match status" value="1"/>
</dbReference>
<keyword evidence="3" id="KW-0328">Glycosyltransferase</keyword>
<protein>
    <submittedName>
        <fullName evidence="3">Bifunctional pyr operon transcriptional regulator/uracil phosphoribosyltransferase PyrR</fullName>
        <ecNumber evidence="3">2.4.2.9</ecNumber>
    </submittedName>
</protein>
<keyword evidence="4" id="KW-1185">Reference proteome</keyword>
<dbReference type="InterPro" id="IPR000836">
    <property type="entry name" value="PRTase_dom"/>
</dbReference>
<evidence type="ECO:0000259" key="2">
    <source>
        <dbReference type="Pfam" id="PF00156"/>
    </source>
</evidence>
<feature type="compositionally biased region" description="Low complexity" evidence="1">
    <location>
        <begin position="42"/>
        <end position="58"/>
    </location>
</feature>
<dbReference type="InterPro" id="IPR029057">
    <property type="entry name" value="PRTase-like"/>
</dbReference>
<feature type="region of interest" description="Disordered" evidence="1">
    <location>
        <begin position="42"/>
        <end position="66"/>
    </location>
</feature>
<dbReference type="Pfam" id="PF00156">
    <property type="entry name" value="Pribosyltran"/>
    <property type="match status" value="1"/>
</dbReference>
<reference evidence="3 4" key="1">
    <citation type="submission" date="2018-11" db="EMBL/GenBank/DDBJ databases">
        <title>Genome sequencing of Lautropia sp. KCOM 2505 (= ChDC F240).</title>
        <authorList>
            <person name="Kook J.-K."/>
            <person name="Park S.-N."/>
            <person name="Lim Y.K."/>
        </authorList>
    </citation>
    <scope>NUCLEOTIDE SEQUENCE [LARGE SCALE GENOMIC DNA]</scope>
    <source>
        <strain evidence="3 4">KCOM 2505</strain>
    </source>
</reference>
<dbReference type="InterPro" id="IPR050137">
    <property type="entry name" value="PyrR_bifunctional"/>
</dbReference>
<dbReference type="Gene3D" id="3.40.50.2020">
    <property type="match status" value="1"/>
</dbReference>
<dbReference type="PANTHER" id="PTHR11608">
    <property type="entry name" value="BIFUNCTIONAL PROTEIN PYRR"/>
    <property type="match status" value="1"/>
</dbReference>
<dbReference type="EC" id="2.4.2.9" evidence="3"/>
<dbReference type="AlphaFoldDB" id="A0A3R8LMU6"/>
<feature type="domain" description="Phosphoribosyltransferase" evidence="2">
    <location>
        <begin position="68"/>
        <end position="181"/>
    </location>
</feature>
<gene>
    <name evidence="3" type="primary">pyrR</name>
    <name evidence="3" type="ORF">EHV23_13160</name>
</gene>
<dbReference type="CDD" id="cd06223">
    <property type="entry name" value="PRTases_typeI"/>
    <property type="match status" value="1"/>
</dbReference>
<evidence type="ECO:0000313" key="4">
    <source>
        <dbReference type="Proteomes" id="UP000270261"/>
    </source>
</evidence>
<proteinExistence type="predicted"/>
<name>A0A3R8LMU6_9BURK</name>
<sequence>MSTSPGVTPLPADAETLFARLRDALKKDLGLAGAGATAAPEAAGHAVPAPSPASVPASGEGQGTADAEAQAPAFIGIHTGGAWLAARLHAELGLGSPLGFLSSAFYRDDVQARGLSARMQPTKIDFDVNGRDIVLVDDILHTGRTIRAALNEIFDYGRPARVRLAVLLDRGGRELPVRADYLGAELALQPGEKLVLSQRTSGMFELRVERPGS</sequence>
<accession>A0A3R8LMU6</accession>
<evidence type="ECO:0000313" key="3">
    <source>
        <dbReference type="EMBL" id="RRN44271.1"/>
    </source>
</evidence>
<evidence type="ECO:0000256" key="1">
    <source>
        <dbReference type="SAM" id="MobiDB-lite"/>
    </source>
</evidence>
<dbReference type="GO" id="GO:0004845">
    <property type="term" value="F:uracil phosphoribosyltransferase activity"/>
    <property type="evidence" value="ECO:0007669"/>
    <property type="project" value="UniProtKB-EC"/>
</dbReference>
<comment type="caution">
    <text evidence="3">The sequence shown here is derived from an EMBL/GenBank/DDBJ whole genome shotgun (WGS) entry which is preliminary data.</text>
</comment>
<organism evidence="3 4">
    <name type="scientific">Lautropia dentalis</name>
    <dbReference type="NCBI Taxonomy" id="2490857"/>
    <lineage>
        <taxon>Bacteria</taxon>
        <taxon>Pseudomonadati</taxon>
        <taxon>Pseudomonadota</taxon>
        <taxon>Betaproteobacteria</taxon>
        <taxon>Burkholderiales</taxon>
        <taxon>Burkholderiaceae</taxon>
        <taxon>Lautropia</taxon>
    </lineage>
</organism>